<dbReference type="EMBL" id="MPRK01000307">
    <property type="protein sequence ID" value="OOZ36800.1"/>
    <property type="molecule type" value="Genomic_DNA"/>
</dbReference>
<accession>A0A1T2KVN1</accession>
<dbReference type="AlphaFoldDB" id="A0A1T2KVN1"/>
<keyword evidence="2" id="KW-1185">Reference proteome</keyword>
<comment type="caution">
    <text evidence="1">The sequence shown here is derived from an EMBL/GenBank/DDBJ whole genome shotgun (WGS) entry which is preliminary data.</text>
</comment>
<organism evidence="1 2">
    <name type="scientific">Solemya elarraichensis gill symbiont</name>
    <dbReference type="NCBI Taxonomy" id="1918949"/>
    <lineage>
        <taxon>Bacteria</taxon>
        <taxon>Pseudomonadati</taxon>
        <taxon>Pseudomonadota</taxon>
        <taxon>Gammaproteobacteria</taxon>
        <taxon>sulfur-oxidizing symbionts</taxon>
    </lineage>
</organism>
<evidence type="ECO:0000313" key="1">
    <source>
        <dbReference type="EMBL" id="OOZ36800.1"/>
    </source>
</evidence>
<reference evidence="1 2" key="1">
    <citation type="submission" date="2016-11" db="EMBL/GenBank/DDBJ databases">
        <title>Mixed transmission modes and dynamic genome evolution in an obligate animal-bacterial symbiosis.</title>
        <authorList>
            <person name="Russell S.L."/>
            <person name="Corbett-Detig R.B."/>
            <person name="Cavanaugh C.M."/>
        </authorList>
    </citation>
    <scope>NUCLEOTIDE SEQUENCE [LARGE SCALE GENOMIC DNA]</scope>
    <source>
        <strain evidence="1">Sp-SM6</strain>
    </source>
</reference>
<gene>
    <name evidence="1" type="ORF">BOW52_10545</name>
</gene>
<sequence length="138" mass="15129">MANLSLTIDDITRESLRVLHQKCNFISNITKDYDGSYAKQGAKIGDTLRIRLPIQYSTGTGATMATGTGADTIQTSTTLQVSTQRHVPMRFTSAEMTMDIDEFSSRHVEPAMKKLAAMIENDCLAQAMTGTAQLHQSL</sequence>
<name>A0A1T2KVN1_9GAMM</name>
<protein>
    <submittedName>
        <fullName evidence="1">Uncharacterized protein</fullName>
    </submittedName>
</protein>
<evidence type="ECO:0000313" key="2">
    <source>
        <dbReference type="Proteomes" id="UP000190198"/>
    </source>
</evidence>
<dbReference type="Proteomes" id="UP000190198">
    <property type="component" value="Unassembled WGS sequence"/>
</dbReference>
<dbReference type="RefSeq" id="WP_167367339.1">
    <property type="nucleotide sequence ID" value="NZ_MPRK01000307.1"/>
</dbReference>
<proteinExistence type="predicted"/>